<reference evidence="2 3" key="1">
    <citation type="submission" date="2016-09" db="EMBL/GenBank/DDBJ databases">
        <authorList>
            <person name="Capua I."/>
            <person name="De Benedictis P."/>
            <person name="Joannis T."/>
            <person name="Lombin L.H."/>
            <person name="Cattoli G."/>
        </authorList>
    </citation>
    <scope>NUCLEOTIDE SEQUENCE [LARGE SCALE GENOMIC DNA]</scope>
    <source>
        <strain evidence="2 3">UB20</strain>
    </source>
</reference>
<dbReference type="RefSeq" id="WP_074450137.1">
    <property type="nucleotide sequence ID" value="NZ_CAJPTF010000019.1"/>
</dbReference>
<dbReference type="AlphaFoldDB" id="A0A1D3UUA6"/>
<organism evidence="2 3">
    <name type="scientific">Tannerella forsythia</name>
    <name type="common">Bacteroides forsythus</name>
    <dbReference type="NCBI Taxonomy" id="28112"/>
    <lineage>
        <taxon>Bacteria</taxon>
        <taxon>Pseudomonadati</taxon>
        <taxon>Bacteroidota</taxon>
        <taxon>Bacteroidia</taxon>
        <taxon>Bacteroidales</taxon>
        <taxon>Tannerellaceae</taxon>
        <taxon>Tannerella</taxon>
    </lineage>
</organism>
<gene>
    <name evidence="2" type="ORF">TFUB20_02163</name>
</gene>
<accession>A0A1D3UUA6</accession>
<evidence type="ECO:0000313" key="2">
    <source>
        <dbReference type="EMBL" id="SCQ23727.1"/>
    </source>
</evidence>
<dbReference type="Pfam" id="PF13568">
    <property type="entry name" value="OMP_b-brl_2"/>
    <property type="match status" value="1"/>
</dbReference>
<feature type="domain" description="Outer membrane protein beta-barrel" evidence="1">
    <location>
        <begin position="23"/>
        <end position="203"/>
    </location>
</feature>
<sequence length="230" mass="26527">MRTKRRVLLFVGLVVVLFCPVRAQETFRKEWVAGVSGGINASSVFFAPKVQQQMLFGYNGGLTVRWTTEKNLGLQLEVNFKQQGWNERFEAPEGYPNPETYLDYRYIRRMNYIEMPFLTHIYFGSERVRFFFNMGPQIGWLTGESTEENLRGATPNKTNAQHTMAAEKKFAWGLCGGPGLEIRTGIGCFQLEARYYYSLGDFYNTRRQDVFSKASPQVFSAKLSYLIPIR</sequence>
<evidence type="ECO:0000259" key="1">
    <source>
        <dbReference type="Pfam" id="PF13568"/>
    </source>
</evidence>
<evidence type="ECO:0000313" key="3">
    <source>
        <dbReference type="Proteomes" id="UP000182057"/>
    </source>
</evidence>
<dbReference type="EMBL" id="FMMM01000070">
    <property type="protein sequence ID" value="SCQ23727.1"/>
    <property type="molecule type" value="Genomic_DNA"/>
</dbReference>
<name>A0A1D3UUA6_TANFO</name>
<dbReference type="OrthoDB" id="977141at2"/>
<dbReference type="InterPro" id="IPR025665">
    <property type="entry name" value="Beta-barrel_OMP_2"/>
</dbReference>
<protein>
    <recommendedName>
        <fullName evidence="1">Outer membrane protein beta-barrel domain-containing protein</fullName>
    </recommendedName>
</protein>
<dbReference type="Proteomes" id="UP000182057">
    <property type="component" value="Unassembled WGS sequence"/>
</dbReference>
<proteinExistence type="predicted"/>